<name>A0A3N2PRK7_SODAK</name>
<evidence type="ECO:0000313" key="4">
    <source>
        <dbReference type="EMBL" id="ROT37152.1"/>
    </source>
</evidence>
<dbReference type="InterPro" id="IPR019734">
    <property type="entry name" value="TPR_rpt"/>
</dbReference>
<feature type="short sequence motif" description="GXSXG" evidence="2">
    <location>
        <begin position="49"/>
        <end position="53"/>
    </location>
</feature>
<feature type="domain" description="PNPLA" evidence="3">
    <location>
        <begin position="9"/>
        <end position="205"/>
    </location>
</feature>
<dbReference type="Gene3D" id="3.40.1090.10">
    <property type="entry name" value="Cytosolic phospholipase A2 catalytic domain"/>
    <property type="match status" value="1"/>
</dbReference>
<dbReference type="Gene3D" id="1.25.40.10">
    <property type="entry name" value="Tetratricopeptide repeat domain"/>
    <property type="match status" value="2"/>
</dbReference>
<dbReference type="SUPFAM" id="SSF52151">
    <property type="entry name" value="FabD/lysophospholipase-like"/>
    <property type="match status" value="1"/>
</dbReference>
<dbReference type="OrthoDB" id="1658288at2759"/>
<organism evidence="4 5">
    <name type="scientific">Sodiomyces alkalinus (strain CBS 110278 / VKM F-3762 / F11)</name>
    <name type="common">Alkaliphilic filamentous fungus</name>
    <dbReference type="NCBI Taxonomy" id="1314773"/>
    <lineage>
        <taxon>Eukaryota</taxon>
        <taxon>Fungi</taxon>
        <taxon>Dikarya</taxon>
        <taxon>Ascomycota</taxon>
        <taxon>Pezizomycotina</taxon>
        <taxon>Sordariomycetes</taxon>
        <taxon>Hypocreomycetidae</taxon>
        <taxon>Glomerellales</taxon>
        <taxon>Plectosphaerellaceae</taxon>
        <taxon>Sodiomyces</taxon>
    </lineage>
</organism>
<dbReference type="EMBL" id="ML119057">
    <property type="protein sequence ID" value="ROT37152.1"/>
    <property type="molecule type" value="Genomic_DNA"/>
</dbReference>
<dbReference type="InterPro" id="IPR016035">
    <property type="entry name" value="Acyl_Trfase/lysoPLipase"/>
</dbReference>
<dbReference type="RefSeq" id="XP_028464958.1">
    <property type="nucleotide sequence ID" value="XM_028609927.1"/>
</dbReference>
<feature type="short sequence motif" description="GXGXXG" evidence="2">
    <location>
        <begin position="13"/>
        <end position="18"/>
    </location>
</feature>
<dbReference type="Pfam" id="PF01734">
    <property type="entry name" value="Patatin"/>
    <property type="match status" value="1"/>
</dbReference>
<evidence type="ECO:0000256" key="2">
    <source>
        <dbReference type="PROSITE-ProRule" id="PRU01161"/>
    </source>
</evidence>
<dbReference type="SUPFAM" id="SSF52540">
    <property type="entry name" value="P-loop containing nucleoside triphosphate hydrolases"/>
    <property type="match status" value="1"/>
</dbReference>
<dbReference type="STRING" id="1314773.A0A3N2PRK7"/>
<reference evidence="4 5" key="1">
    <citation type="journal article" date="2018" name="Mol. Ecol.">
        <title>The obligate alkalophilic soda-lake fungus Sodiomyces alkalinus has shifted to a protein diet.</title>
        <authorList>
            <person name="Grum-Grzhimaylo A.A."/>
            <person name="Falkoski D.L."/>
            <person name="van den Heuvel J."/>
            <person name="Valero-Jimenez C.A."/>
            <person name="Min B."/>
            <person name="Choi I.G."/>
            <person name="Lipzen A."/>
            <person name="Daum C.G."/>
            <person name="Aanen D.K."/>
            <person name="Tsang A."/>
            <person name="Henrissat B."/>
            <person name="Bilanenko E.N."/>
            <person name="de Vries R.P."/>
            <person name="van Kan J.A.L."/>
            <person name="Grigoriev I.V."/>
            <person name="Debets A.J.M."/>
        </authorList>
    </citation>
    <scope>NUCLEOTIDE SEQUENCE [LARGE SCALE GENOMIC DNA]</scope>
    <source>
        <strain evidence="4 5">F11</strain>
    </source>
</reference>
<dbReference type="GO" id="GO:0043531">
    <property type="term" value="F:ADP binding"/>
    <property type="evidence" value="ECO:0007669"/>
    <property type="project" value="InterPro"/>
</dbReference>
<sequence>MPGNTIRLLSLDGGGVRGLSSLMILDHLMRTIDSKCPPKPCDYFDMIGGTSTGGLIAIMLGRLRMSVTECITAYTALSGKVFEKKNHRFGWKLKIQGRFDSGKLEQAVKQILRSQGFGEDELLQDAPDAPCKVFVCATSKNAGSTVCLKSYRSHGTDDLESTTIWQACRATSAATSFFEPIAFGPYDEVFVEGALGANNPIYELWDQARGVWGATEPGENPEAQLQSKLTSLVSIGTGVPPLNRVGDSLKGIFATLQKLGTETEKTAENFRRDKSSLHKQGRYYRFNVNQGLQDIGLEESKKKAEIAEATRKYILSAEMLEFGPYRTSFTLEGVPVSGKFVARPLDTAELEHHLLPQQSVSEEDGRCKVFVLHGLGGMGKTQLAVDFARRHKPTFSSVFWLDGRSEERVIQSLAKCASRIPAGQIADRSRTRNISNLVDKEDIRAAAKETLNWLALEENRDWLLVFDNVDQDPSSEEAVATGAYDVRKYIPGDQGSVLITTRLEKLAQLGTAKELKKVDKDLSKSVFKKWARWTDERMAMDDNVEELLDLLDGLPLALAQAASYLGETRSDAASYVRRYNERFKELMQSDDESAPLMDYQQRSVWTTWTISFKAIETKNKDAANLLCLWAFSTTTAFGTVCYRRPAKKPKTAVPDGFAIWRATKADEAHEGDKGDTSDKGDEGMYSIHPVVHKWMSHRQDEAQKRAFAMLAVLVVGLSVPTKGSNRDKDFGVLRNQLLPHAERCSRWLAEVSGGEDDFPLLPIQAESVSRLGFLYGAHGRLEEAERITRLALDSKKKMFGPDHMATLSAMNELGLVYEKQGRLGEAERIFRQVQEGVEEVYGAGDTTSLNATTNLAVVYEKQGRLEEAEMMFRRVQEGLRKVVGPDHIIRLNLTNNLGALYKKQGRLGEAERMLQDAREGFDKVIGPDHIMNLSTVNNLGAVYEEQGRLREAEMMYRQAREGFEKALGRNHPVVSEIGSSLHRVHLLMGCEYCARVSVGEPRAT</sequence>
<dbReference type="SMART" id="SM00028">
    <property type="entry name" value="TPR"/>
    <property type="match status" value="5"/>
</dbReference>
<dbReference type="GO" id="GO:0046486">
    <property type="term" value="P:glycerolipid metabolic process"/>
    <property type="evidence" value="ECO:0007669"/>
    <property type="project" value="UniProtKB-ARBA"/>
</dbReference>
<proteinExistence type="predicted"/>
<dbReference type="PANTHER" id="PTHR46082">
    <property type="entry name" value="ATP/GTP-BINDING PROTEIN-RELATED"/>
    <property type="match status" value="1"/>
</dbReference>
<keyword evidence="5" id="KW-1185">Reference proteome</keyword>
<gene>
    <name evidence="4" type="ORF">SODALDRAFT_324802</name>
</gene>
<accession>A0A3N2PRK7</accession>
<protein>
    <submittedName>
        <fullName evidence="4">FabD/lysophospholipase-like protein</fullName>
    </submittedName>
</protein>
<dbReference type="SUPFAM" id="SSF48452">
    <property type="entry name" value="TPR-like"/>
    <property type="match status" value="2"/>
</dbReference>
<dbReference type="PRINTS" id="PR00364">
    <property type="entry name" value="DISEASERSIST"/>
</dbReference>
<dbReference type="Pfam" id="PF13374">
    <property type="entry name" value="TPR_10"/>
    <property type="match status" value="1"/>
</dbReference>
<dbReference type="InterPro" id="IPR002641">
    <property type="entry name" value="PNPLA_dom"/>
</dbReference>
<dbReference type="InterPro" id="IPR027417">
    <property type="entry name" value="P-loop_NTPase"/>
</dbReference>
<evidence type="ECO:0000256" key="1">
    <source>
        <dbReference type="ARBA" id="ARBA00023098"/>
    </source>
</evidence>
<dbReference type="Gene3D" id="3.40.50.300">
    <property type="entry name" value="P-loop containing nucleotide triphosphate hydrolases"/>
    <property type="match status" value="1"/>
</dbReference>
<dbReference type="CDD" id="cd07216">
    <property type="entry name" value="Pat17_PNPLA8_PNPLA9_like3"/>
    <property type="match status" value="1"/>
</dbReference>
<evidence type="ECO:0000259" key="3">
    <source>
        <dbReference type="PROSITE" id="PS51635"/>
    </source>
</evidence>
<keyword evidence="1" id="KW-0443">Lipid metabolism</keyword>
<dbReference type="Proteomes" id="UP000272025">
    <property type="component" value="Unassembled WGS sequence"/>
</dbReference>
<dbReference type="GeneID" id="39578405"/>
<comment type="caution">
    <text evidence="2">Lacks conserved residue(s) required for the propagation of feature annotation.</text>
</comment>
<dbReference type="PANTHER" id="PTHR46082:SF6">
    <property type="entry name" value="AAA+ ATPASE DOMAIN-CONTAINING PROTEIN-RELATED"/>
    <property type="match status" value="1"/>
</dbReference>
<dbReference type="InterPro" id="IPR053137">
    <property type="entry name" value="NLR-like"/>
</dbReference>
<dbReference type="PROSITE" id="PS51635">
    <property type="entry name" value="PNPLA"/>
    <property type="match status" value="1"/>
</dbReference>
<dbReference type="Pfam" id="PF13424">
    <property type="entry name" value="TPR_12"/>
    <property type="match status" value="2"/>
</dbReference>
<dbReference type="AlphaFoldDB" id="A0A3N2PRK7"/>
<dbReference type="InterPro" id="IPR011990">
    <property type="entry name" value="TPR-like_helical_dom_sf"/>
</dbReference>
<evidence type="ECO:0000313" key="5">
    <source>
        <dbReference type="Proteomes" id="UP000272025"/>
    </source>
</evidence>